<evidence type="ECO:0000256" key="1">
    <source>
        <dbReference type="ARBA" id="ARBA00022473"/>
    </source>
</evidence>
<keyword evidence="7" id="KW-1185">Reference proteome</keyword>
<dbReference type="SMART" id="SM00248">
    <property type="entry name" value="ANK"/>
    <property type="match status" value="4"/>
</dbReference>
<accession>A0ABN8N8V3</accession>
<feature type="compositionally biased region" description="Polar residues" evidence="5">
    <location>
        <begin position="310"/>
        <end position="326"/>
    </location>
</feature>
<evidence type="ECO:0000256" key="2">
    <source>
        <dbReference type="ARBA" id="ARBA00022737"/>
    </source>
</evidence>
<reference evidence="6 7" key="1">
    <citation type="submission" date="2022-05" db="EMBL/GenBank/DDBJ databases">
        <authorList>
            <consortium name="Genoscope - CEA"/>
            <person name="William W."/>
        </authorList>
    </citation>
    <scope>NUCLEOTIDE SEQUENCE [LARGE SCALE GENOMIC DNA]</scope>
</reference>
<dbReference type="Proteomes" id="UP001159405">
    <property type="component" value="Unassembled WGS sequence"/>
</dbReference>
<feature type="repeat" description="ANK" evidence="4">
    <location>
        <begin position="437"/>
        <end position="469"/>
    </location>
</feature>
<gene>
    <name evidence="6" type="ORF">PLOB_00004553</name>
</gene>
<evidence type="ECO:0000313" key="6">
    <source>
        <dbReference type="EMBL" id="CAH3044935.1"/>
    </source>
</evidence>
<dbReference type="PANTHER" id="PTHR24179:SF21">
    <property type="entry name" value="MYOSIN BINDING SUBUNIT, ISOFORM O"/>
    <property type="match status" value="1"/>
</dbReference>
<feature type="repeat" description="ANK" evidence="4">
    <location>
        <begin position="470"/>
        <end position="502"/>
    </location>
</feature>
<evidence type="ECO:0000256" key="5">
    <source>
        <dbReference type="SAM" id="MobiDB-lite"/>
    </source>
</evidence>
<comment type="caution">
    <text evidence="6">The sequence shown here is derived from an EMBL/GenBank/DDBJ whole genome shotgun (WGS) entry which is preliminary data.</text>
</comment>
<dbReference type="InterPro" id="IPR002110">
    <property type="entry name" value="Ankyrin_rpt"/>
</dbReference>
<dbReference type="Pfam" id="PF12796">
    <property type="entry name" value="Ank_2"/>
    <property type="match status" value="2"/>
</dbReference>
<dbReference type="PROSITE" id="PS50297">
    <property type="entry name" value="ANK_REP_REGION"/>
    <property type="match status" value="3"/>
</dbReference>
<dbReference type="EMBL" id="CALNXK010000012">
    <property type="protein sequence ID" value="CAH3044935.1"/>
    <property type="molecule type" value="Genomic_DNA"/>
</dbReference>
<dbReference type="PROSITE" id="PS50088">
    <property type="entry name" value="ANK_REPEAT"/>
    <property type="match status" value="4"/>
</dbReference>
<name>A0ABN8N8V3_9CNID</name>
<sequence length="527" mass="58701">MLKFAVKRKPVELFHEAVHSKDVLRVTFLLEQNESQFHVDDIDEDGITALQRSCFTGPLKLVQLLVTYGADINIQDKEGWSVMHAATVAQNHSIMRYLIAMGTQLGLENDQGEQAIDLARDLQSVVILAEAMRRAGLAKDVEEFLKIRPDVREALEEKLQQSDAMRMEQERKRAASEIVPSKKPLSAETQIRRSSLDALGESRHPNANVRYDDKDLERLMDIRRPMSVVLPTSNILELSRNQVDLDGGSYPCSFCPKCGKRRQEIAKRRSTASLCSNSSDSSTSSDSAYSSGSTNSAGISEGYERGGNVGTLTTTAKQNNNSSGDNNAYDRIRVTSRNIYPDVVKYHTTHDLKQDERIYTPRQYTPPEISKQNSSGKNHQQRLRASTVGIFPVPGKFPNSAERVMQTEGYQFPSRRNSSPISRKIDEITNINELNSRGISLLHEAAARGDSEGVKLLLLHGAEVNRQSLNGSSPLHEAVHQGNPVTASILIEHGADLFTETDNGLLPIDMARNIEMKRFIENAMTLK</sequence>
<dbReference type="InterPro" id="IPR036770">
    <property type="entry name" value="Ankyrin_rpt-contain_sf"/>
</dbReference>
<evidence type="ECO:0000313" key="7">
    <source>
        <dbReference type="Proteomes" id="UP001159405"/>
    </source>
</evidence>
<feature type="region of interest" description="Disordered" evidence="5">
    <location>
        <begin position="269"/>
        <end position="330"/>
    </location>
</feature>
<dbReference type="SUPFAM" id="SSF48403">
    <property type="entry name" value="Ankyrin repeat"/>
    <property type="match status" value="1"/>
</dbReference>
<keyword evidence="2" id="KW-0677">Repeat</keyword>
<keyword evidence="4" id="KW-0040">ANK repeat</keyword>
<evidence type="ECO:0000256" key="3">
    <source>
        <dbReference type="ARBA" id="ARBA00038386"/>
    </source>
</evidence>
<dbReference type="Gene3D" id="1.25.40.20">
    <property type="entry name" value="Ankyrin repeat-containing domain"/>
    <property type="match status" value="2"/>
</dbReference>
<dbReference type="InterPro" id="IPR051226">
    <property type="entry name" value="PP1_Regulatory_Subunit"/>
</dbReference>
<evidence type="ECO:0000256" key="4">
    <source>
        <dbReference type="PROSITE-ProRule" id="PRU00023"/>
    </source>
</evidence>
<feature type="compositionally biased region" description="Low complexity" evidence="5">
    <location>
        <begin position="271"/>
        <end position="298"/>
    </location>
</feature>
<proteinExistence type="inferred from homology"/>
<organism evidence="6 7">
    <name type="scientific">Porites lobata</name>
    <dbReference type="NCBI Taxonomy" id="104759"/>
    <lineage>
        <taxon>Eukaryota</taxon>
        <taxon>Metazoa</taxon>
        <taxon>Cnidaria</taxon>
        <taxon>Anthozoa</taxon>
        <taxon>Hexacorallia</taxon>
        <taxon>Scleractinia</taxon>
        <taxon>Fungiina</taxon>
        <taxon>Poritidae</taxon>
        <taxon>Porites</taxon>
    </lineage>
</organism>
<feature type="repeat" description="ANK" evidence="4">
    <location>
        <begin position="78"/>
        <end position="110"/>
    </location>
</feature>
<protein>
    <submittedName>
        <fullName evidence="6">Uncharacterized protein</fullName>
    </submittedName>
</protein>
<keyword evidence="1" id="KW-0217">Developmental protein</keyword>
<comment type="similarity">
    <text evidence="3">Belongs to the NRARP family.</text>
</comment>
<dbReference type="PANTHER" id="PTHR24179">
    <property type="entry name" value="PROTEIN PHOSPHATASE 1 REGULATORY SUBUNIT 12"/>
    <property type="match status" value="1"/>
</dbReference>
<feature type="repeat" description="ANK" evidence="4">
    <location>
        <begin position="45"/>
        <end position="77"/>
    </location>
</feature>